<feature type="domain" description="Treble clef zinc finger" evidence="1">
    <location>
        <begin position="111"/>
        <end position="166"/>
    </location>
</feature>
<sequence>MREIKVNKYINIQTGEELDVYRVSELKDNAMLKVKPELFNEWDFEKNIKLGLNIYNMTKGMSKKAWWICPKCKSDYDSAINERTMRNAKCSYCAGQRVNSSNSLESLRPDIAKQWHHTKNGDLTPDKVPCGTGKKVWWYCEECKGSYPQRIDSKIRGSGCSICTGKYVTEVNCLANTNQEVCSLLLNKENGYKYTQYSDKRLDWKCPDCDNIIRNKQIKTVSIDGLSCGECSDGVSFPEKVVSNMLRLLNVNYDNDISTEFSDKKRYDFVFNHNNESFIIEVHGSQHYYDGFKAFSSRSSNFERENDKIKEALAMSNGIDNYIVIDARKSEIGFIKESIIKSKLSEVFNLKELEWDYINEKSCKSNKVELLNMYLNGRRDFKIMAKDLNVDYATVMVWIKYWSKTGKIEYSPLDTRKKVVQLTMNLEFVKEWDSVADVRKYFKNVNKVLKNERSNDKGSRFIYKDDYDLYLQDNNSYEFYENKDITKKIVQLTKDGNFIREWDSMIEASRSLGKANQSGIAGVCKGHKNTSAGYRWMYLNEYHKLT</sequence>
<dbReference type="PANTHER" id="PTHR37317:SF1">
    <property type="entry name" value="ZINC-RIBBON DOMAIN-CONTAINING PROTEIN-RELATED"/>
    <property type="match status" value="1"/>
</dbReference>
<accession>A0ABV1MRX2</accession>
<dbReference type="Proteomes" id="UP001478862">
    <property type="component" value="Unassembled WGS sequence"/>
</dbReference>
<evidence type="ECO:0000313" key="2">
    <source>
        <dbReference type="EMBL" id="MEQ6355268.1"/>
    </source>
</evidence>
<proteinExistence type="predicted"/>
<evidence type="ECO:0000259" key="1">
    <source>
        <dbReference type="Pfam" id="PF14311"/>
    </source>
</evidence>
<dbReference type="PANTHER" id="PTHR37317">
    <property type="entry name" value="BLR8090 PROTEIN"/>
    <property type="match status" value="1"/>
</dbReference>
<dbReference type="InterPro" id="IPR003647">
    <property type="entry name" value="Intron_nuc_1_rpt"/>
</dbReference>
<dbReference type="InterPro" id="IPR025487">
    <property type="entry name" value="DUF4379"/>
</dbReference>
<protein>
    <submittedName>
        <fullName evidence="2">Zinc-ribbon domain-containing protein</fullName>
    </submittedName>
</protein>
<dbReference type="RefSeq" id="WP_349659897.1">
    <property type="nucleotide sequence ID" value="NZ_JBEGDG010000007.1"/>
</dbReference>
<keyword evidence="3" id="KW-1185">Reference proteome</keyword>
<dbReference type="InterPro" id="IPR036388">
    <property type="entry name" value="WH-like_DNA-bd_sf"/>
</dbReference>
<feature type="domain" description="Treble clef zinc finger" evidence="1">
    <location>
        <begin position="38"/>
        <end position="95"/>
    </location>
</feature>
<comment type="caution">
    <text evidence="2">The sequence shown here is derived from an EMBL/GenBank/DDBJ whole genome shotgun (WGS) entry which is preliminary data.</text>
</comment>
<dbReference type="Gene3D" id="1.10.10.10">
    <property type="entry name" value="Winged helix-like DNA-binding domain superfamily/Winged helix DNA-binding domain"/>
    <property type="match status" value="1"/>
</dbReference>
<gene>
    <name evidence="2" type="ORF">ABNX05_11620</name>
</gene>
<dbReference type="Pfam" id="PF14311">
    <property type="entry name" value="DUF4379"/>
    <property type="match status" value="2"/>
</dbReference>
<reference evidence="2 3" key="1">
    <citation type="submission" date="2024-06" db="EMBL/GenBank/DDBJ databases">
        <title>Lysinibacillus zambalefons sp. nov., a Novel Firmicute Isolated from the Poon Bato Zambales Hyperalkaline Spring.</title>
        <authorList>
            <person name="Aja J.A."/>
            <person name="Lazaro J.E.H."/>
            <person name="Llorin L.D."/>
            <person name="Lim K.R."/>
            <person name="Teodosio J."/>
            <person name="Dalisay D.S."/>
        </authorList>
    </citation>
    <scope>NUCLEOTIDE SEQUENCE [LARGE SCALE GENOMIC DNA]</scope>
    <source>
        <strain evidence="2 3">M3</strain>
    </source>
</reference>
<dbReference type="EMBL" id="JBEGDG010000007">
    <property type="protein sequence ID" value="MEQ6355268.1"/>
    <property type="molecule type" value="Genomic_DNA"/>
</dbReference>
<dbReference type="SMART" id="SM00497">
    <property type="entry name" value="IENR1"/>
    <property type="match status" value="2"/>
</dbReference>
<name>A0ABV1MRX2_9BACI</name>
<organism evidence="2 3">
    <name type="scientific">Lysinibacillus zambalensis</name>
    <dbReference type="NCBI Taxonomy" id="3160866"/>
    <lineage>
        <taxon>Bacteria</taxon>
        <taxon>Bacillati</taxon>
        <taxon>Bacillota</taxon>
        <taxon>Bacilli</taxon>
        <taxon>Bacillales</taxon>
        <taxon>Bacillaceae</taxon>
        <taxon>Lysinibacillus</taxon>
    </lineage>
</organism>
<evidence type="ECO:0000313" key="3">
    <source>
        <dbReference type="Proteomes" id="UP001478862"/>
    </source>
</evidence>